<proteinExistence type="predicted"/>
<dbReference type="Gene3D" id="2.120.10.80">
    <property type="entry name" value="Kelch-type beta propeller"/>
    <property type="match status" value="1"/>
</dbReference>
<dbReference type="Proteomes" id="UP001642409">
    <property type="component" value="Unassembled WGS sequence"/>
</dbReference>
<reference evidence="2 3" key="2">
    <citation type="submission" date="2024-07" db="EMBL/GenBank/DDBJ databases">
        <authorList>
            <person name="Akdeniz Z."/>
        </authorList>
    </citation>
    <scope>NUCLEOTIDE SEQUENCE [LARGE SCALE GENOMIC DNA]</scope>
</reference>
<dbReference type="InterPro" id="IPR011043">
    <property type="entry name" value="Gal_Oxase/kelch_b-propeller"/>
</dbReference>
<dbReference type="InterPro" id="IPR015915">
    <property type="entry name" value="Kelch-typ_b-propeller"/>
</dbReference>
<comment type="caution">
    <text evidence="1">The sequence shown here is derived from an EMBL/GenBank/DDBJ whole genome shotgun (WGS) entry which is preliminary data.</text>
</comment>
<evidence type="ECO:0000313" key="3">
    <source>
        <dbReference type="Proteomes" id="UP001642409"/>
    </source>
</evidence>
<protein>
    <recommendedName>
        <fullName evidence="4">Kelch motif family protein</fullName>
    </recommendedName>
</protein>
<keyword evidence="3" id="KW-1185">Reference proteome</keyword>
<dbReference type="EMBL" id="CAXDID020000266">
    <property type="protein sequence ID" value="CAL6067195.1"/>
    <property type="molecule type" value="Genomic_DNA"/>
</dbReference>
<evidence type="ECO:0008006" key="4">
    <source>
        <dbReference type="Google" id="ProtNLM"/>
    </source>
</evidence>
<dbReference type="EMBL" id="CATOUU010001176">
    <property type="protein sequence ID" value="CAI9977009.1"/>
    <property type="molecule type" value="Genomic_DNA"/>
</dbReference>
<gene>
    <name evidence="2" type="ORF">HINF_LOCUS52908</name>
    <name evidence="1" type="ORF">HINF_LOCUS64654</name>
</gene>
<organism evidence="1">
    <name type="scientific">Hexamita inflata</name>
    <dbReference type="NCBI Taxonomy" id="28002"/>
    <lineage>
        <taxon>Eukaryota</taxon>
        <taxon>Metamonada</taxon>
        <taxon>Diplomonadida</taxon>
        <taxon>Hexamitidae</taxon>
        <taxon>Hexamitinae</taxon>
        <taxon>Hexamita</taxon>
    </lineage>
</organism>
<evidence type="ECO:0000313" key="1">
    <source>
        <dbReference type="EMBL" id="CAI9977009.1"/>
    </source>
</evidence>
<name>A0AA86REM0_9EUKA</name>
<dbReference type="SUPFAM" id="SSF50965">
    <property type="entry name" value="Galactose oxidase, central domain"/>
    <property type="match status" value="1"/>
</dbReference>
<sequence length="294" mass="33673">MNACASSYISDPITNQRVIIYQNSLQKQDSSQLSIVRELSQQSHHITPVVYENVPDIKFYASADGFISGGIDFDQNTQGSVYQLKNRSFVKIGELVEPVFGHSMTAIENYLIIFGGRGQNGFQSLQVFNLKNNKPVMEVKQKYSTYLPYKAQSAVKIPEFATHALSSHKNTAYLFGCSNNNIQVYRINLTIKNNEFSFIPEQMHSAPELRIFQVFSSQNNILLIGSNKMPKKMCEYKGTDRQKEQDKRNMDYWKILRFNPSRNTWTEQGQFDSACEQFTLIGQQLYGEDFVTTV</sequence>
<accession>A0AA86REM0</accession>
<dbReference type="AlphaFoldDB" id="A0AA86REM0"/>
<reference evidence="1" key="1">
    <citation type="submission" date="2023-06" db="EMBL/GenBank/DDBJ databases">
        <authorList>
            <person name="Kurt Z."/>
        </authorList>
    </citation>
    <scope>NUCLEOTIDE SEQUENCE</scope>
</reference>
<evidence type="ECO:0000313" key="2">
    <source>
        <dbReference type="EMBL" id="CAL6067195.1"/>
    </source>
</evidence>